<protein>
    <recommendedName>
        <fullName evidence="2">DNA-binding phage zinc finger domain-containing protein</fullName>
    </recommendedName>
</protein>
<dbReference type="Pfam" id="PF24623">
    <property type="entry name" value="Phage_zn_bind_8"/>
    <property type="match status" value="1"/>
</dbReference>
<sequence>MTELDRYGHPVERVRPERPPQPRPLTADEIGQIVDLVVAYTRREPDRTMIQVWTAQSQIGRWTAPEAIAAIHRWGASRGPNDFLEPSDVTRTVRAERADRARRDEAARLAAAPPADPASRARIDQVIGRLSSRLGWPADPGDDDGATRRGVLDRVCPHCKAGPGARCVGPAGKPLTLSPHHPARVAAAGEAEPCES</sequence>
<feature type="domain" description="DNA-binding phage zinc finger" evidence="2">
    <location>
        <begin position="148"/>
        <end position="192"/>
    </location>
</feature>
<name>A0ABS4W240_9PSEU</name>
<comment type="caution">
    <text evidence="3">The sequence shown here is derived from an EMBL/GenBank/DDBJ whole genome shotgun (WGS) entry which is preliminary data.</text>
</comment>
<reference evidence="3 4" key="1">
    <citation type="submission" date="2021-03" db="EMBL/GenBank/DDBJ databases">
        <title>Sequencing the genomes of 1000 actinobacteria strains.</title>
        <authorList>
            <person name="Klenk H.-P."/>
        </authorList>
    </citation>
    <scope>NUCLEOTIDE SEQUENCE [LARGE SCALE GENOMIC DNA]</scope>
    <source>
        <strain evidence="3 4">DSM 45256</strain>
    </source>
</reference>
<feature type="region of interest" description="Disordered" evidence="1">
    <location>
        <begin position="1"/>
        <end position="26"/>
    </location>
</feature>
<feature type="compositionally biased region" description="Basic and acidic residues" evidence="1">
    <location>
        <begin position="1"/>
        <end position="20"/>
    </location>
</feature>
<organism evidence="3 4">
    <name type="scientific">Pseudonocardia parietis</name>
    <dbReference type="NCBI Taxonomy" id="570936"/>
    <lineage>
        <taxon>Bacteria</taxon>
        <taxon>Bacillati</taxon>
        <taxon>Actinomycetota</taxon>
        <taxon>Actinomycetes</taxon>
        <taxon>Pseudonocardiales</taxon>
        <taxon>Pseudonocardiaceae</taxon>
        <taxon>Pseudonocardia</taxon>
    </lineage>
</organism>
<feature type="region of interest" description="Disordered" evidence="1">
    <location>
        <begin position="176"/>
        <end position="196"/>
    </location>
</feature>
<proteinExistence type="predicted"/>
<evidence type="ECO:0000256" key="1">
    <source>
        <dbReference type="SAM" id="MobiDB-lite"/>
    </source>
</evidence>
<dbReference type="RefSeq" id="WP_210033378.1">
    <property type="nucleotide sequence ID" value="NZ_JAGINU010000001.1"/>
</dbReference>
<keyword evidence="4" id="KW-1185">Reference proteome</keyword>
<dbReference type="EMBL" id="JAGINU010000001">
    <property type="protein sequence ID" value="MBP2370273.1"/>
    <property type="molecule type" value="Genomic_DNA"/>
</dbReference>
<evidence type="ECO:0000313" key="4">
    <source>
        <dbReference type="Proteomes" id="UP001519295"/>
    </source>
</evidence>
<evidence type="ECO:0000313" key="3">
    <source>
        <dbReference type="EMBL" id="MBP2370273.1"/>
    </source>
</evidence>
<accession>A0ABS4W240</accession>
<evidence type="ECO:0000259" key="2">
    <source>
        <dbReference type="Pfam" id="PF24623"/>
    </source>
</evidence>
<gene>
    <name evidence="3" type="ORF">JOF36_005969</name>
</gene>
<dbReference type="Proteomes" id="UP001519295">
    <property type="component" value="Unassembled WGS sequence"/>
</dbReference>
<dbReference type="InterPro" id="IPR056911">
    <property type="entry name" value="Phage_Znf_bind_put"/>
</dbReference>